<keyword evidence="2" id="KW-0067">ATP-binding</keyword>
<evidence type="ECO:0000256" key="1">
    <source>
        <dbReference type="ARBA" id="ARBA00022741"/>
    </source>
</evidence>
<dbReference type="Pfam" id="PF25601">
    <property type="entry name" value="AAA_lid_14"/>
    <property type="match status" value="1"/>
</dbReference>
<dbReference type="Gene3D" id="3.40.50.2300">
    <property type="match status" value="1"/>
</dbReference>
<gene>
    <name evidence="9" type="ORF">GPICK_15085</name>
</gene>
<dbReference type="CDD" id="cd00009">
    <property type="entry name" value="AAA"/>
    <property type="match status" value="1"/>
</dbReference>
<dbReference type="SMART" id="SM00382">
    <property type="entry name" value="AAA"/>
    <property type="match status" value="1"/>
</dbReference>
<keyword evidence="1" id="KW-0547">Nucleotide-binding</keyword>
<dbReference type="Pfam" id="PF02954">
    <property type="entry name" value="HTH_8"/>
    <property type="match status" value="1"/>
</dbReference>
<dbReference type="PROSITE" id="PS00676">
    <property type="entry name" value="SIGMA54_INTERACT_2"/>
    <property type="match status" value="1"/>
</dbReference>
<dbReference type="Pfam" id="PF00158">
    <property type="entry name" value="Sigma54_activat"/>
    <property type="match status" value="1"/>
</dbReference>
<dbReference type="InterPro" id="IPR002078">
    <property type="entry name" value="Sigma_54_int"/>
</dbReference>
<dbReference type="RefSeq" id="WP_039744583.1">
    <property type="nucleotide sequence ID" value="NZ_CP009788.1"/>
</dbReference>
<dbReference type="FunFam" id="3.40.50.300:FF:000006">
    <property type="entry name" value="DNA-binding transcriptional regulator NtrC"/>
    <property type="match status" value="1"/>
</dbReference>
<dbReference type="InterPro" id="IPR025943">
    <property type="entry name" value="Sigma_54_int_dom_ATP-bd_2"/>
</dbReference>
<keyword evidence="3" id="KW-0805">Transcription regulation</keyword>
<dbReference type="Pfam" id="PF00072">
    <property type="entry name" value="Response_reg"/>
    <property type="match status" value="1"/>
</dbReference>
<keyword evidence="10" id="KW-1185">Reference proteome</keyword>
<evidence type="ECO:0000313" key="9">
    <source>
        <dbReference type="EMBL" id="AJE04507.1"/>
    </source>
</evidence>
<dbReference type="GO" id="GO:0043565">
    <property type="term" value="F:sequence-specific DNA binding"/>
    <property type="evidence" value="ECO:0007669"/>
    <property type="project" value="InterPro"/>
</dbReference>
<dbReference type="InterPro" id="IPR058031">
    <property type="entry name" value="AAA_lid_NorR"/>
</dbReference>
<dbReference type="PRINTS" id="PR01590">
    <property type="entry name" value="HTHFIS"/>
</dbReference>
<dbReference type="SMART" id="SM00448">
    <property type="entry name" value="REC"/>
    <property type="match status" value="1"/>
</dbReference>
<dbReference type="EMBL" id="CP009788">
    <property type="protein sequence ID" value="AJE04507.1"/>
    <property type="molecule type" value="Genomic_DNA"/>
</dbReference>
<evidence type="ECO:0000256" key="4">
    <source>
        <dbReference type="ARBA" id="ARBA00023125"/>
    </source>
</evidence>
<evidence type="ECO:0000256" key="2">
    <source>
        <dbReference type="ARBA" id="ARBA00022840"/>
    </source>
</evidence>
<evidence type="ECO:0000313" key="10">
    <source>
        <dbReference type="Proteomes" id="UP000057609"/>
    </source>
</evidence>
<dbReference type="SUPFAM" id="SSF52540">
    <property type="entry name" value="P-loop containing nucleoside triphosphate hydrolases"/>
    <property type="match status" value="1"/>
</dbReference>
<dbReference type="KEGG" id="gpi:GPICK_15085"/>
<dbReference type="SUPFAM" id="SSF46689">
    <property type="entry name" value="Homeodomain-like"/>
    <property type="match status" value="1"/>
</dbReference>
<evidence type="ECO:0000256" key="3">
    <source>
        <dbReference type="ARBA" id="ARBA00023015"/>
    </source>
</evidence>
<dbReference type="InterPro" id="IPR001789">
    <property type="entry name" value="Sig_transdc_resp-reg_receiver"/>
</dbReference>
<keyword evidence="5" id="KW-0804">Transcription</keyword>
<protein>
    <submittedName>
        <fullName evidence="9">Chemotaxis protein CheY</fullName>
    </submittedName>
</protein>
<organism evidence="9 10">
    <name type="scientific">Geobacter pickeringii</name>
    <dbReference type="NCBI Taxonomy" id="345632"/>
    <lineage>
        <taxon>Bacteria</taxon>
        <taxon>Pseudomonadati</taxon>
        <taxon>Thermodesulfobacteriota</taxon>
        <taxon>Desulfuromonadia</taxon>
        <taxon>Geobacterales</taxon>
        <taxon>Geobacteraceae</taxon>
        <taxon>Geobacter</taxon>
    </lineage>
</organism>
<dbReference type="GO" id="GO:0006355">
    <property type="term" value="P:regulation of DNA-templated transcription"/>
    <property type="evidence" value="ECO:0007669"/>
    <property type="project" value="InterPro"/>
</dbReference>
<evidence type="ECO:0000256" key="5">
    <source>
        <dbReference type="ARBA" id="ARBA00023163"/>
    </source>
</evidence>
<dbReference type="InterPro" id="IPR025944">
    <property type="entry name" value="Sigma_54_int_dom_CS"/>
</dbReference>
<dbReference type="GO" id="GO:0000160">
    <property type="term" value="P:phosphorelay signal transduction system"/>
    <property type="evidence" value="ECO:0007669"/>
    <property type="project" value="InterPro"/>
</dbReference>
<dbReference type="PROSITE" id="PS50110">
    <property type="entry name" value="RESPONSE_REGULATORY"/>
    <property type="match status" value="1"/>
</dbReference>
<reference evidence="9 10" key="1">
    <citation type="journal article" date="2015" name="Genome Announc.">
        <title>Complete Genome of Geobacter pickeringii G13T, a Metal-Reducing Isolate from Sedimentary Kaolin Deposits.</title>
        <authorList>
            <person name="Badalamenti J.P."/>
            <person name="Bond D.R."/>
        </authorList>
    </citation>
    <scope>NUCLEOTIDE SEQUENCE [LARGE SCALE GENOMIC DNA]</scope>
    <source>
        <strain evidence="9 10">G13</strain>
    </source>
</reference>
<dbReference type="STRING" id="345632.GPICK_15085"/>
<dbReference type="HOGENOM" id="CLU_000445_0_6_7"/>
<dbReference type="Gene3D" id="3.40.50.300">
    <property type="entry name" value="P-loop containing nucleotide triphosphate hydrolases"/>
    <property type="match status" value="1"/>
</dbReference>
<dbReference type="PROSITE" id="PS00688">
    <property type="entry name" value="SIGMA54_INTERACT_3"/>
    <property type="match status" value="1"/>
</dbReference>
<evidence type="ECO:0000256" key="6">
    <source>
        <dbReference type="PROSITE-ProRule" id="PRU00169"/>
    </source>
</evidence>
<dbReference type="InterPro" id="IPR003593">
    <property type="entry name" value="AAA+_ATPase"/>
</dbReference>
<dbReference type="Gene3D" id="1.10.10.60">
    <property type="entry name" value="Homeodomain-like"/>
    <property type="match status" value="1"/>
</dbReference>
<dbReference type="PROSITE" id="PS50045">
    <property type="entry name" value="SIGMA54_INTERACT_4"/>
    <property type="match status" value="1"/>
</dbReference>
<dbReference type="InterPro" id="IPR011006">
    <property type="entry name" value="CheY-like_superfamily"/>
</dbReference>
<dbReference type="OrthoDB" id="9814761at2"/>
<proteinExistence type="predicted"/>
<dbReference type="Proteomes" id="UP000057609">
    <property type="component" value="Chromosome"/>
</dbReference>
<dbReference type="InterPro" id="IPR027417">
    <property type="entry name" value="P-loop_NTPase"/>
</dbReference>
<dbReference type="SUPFAM" id="SSF52172">
    <property type="entry name" value="CheY-like"/>
    <property type="match status" value="1"/>
</dbReference>
<keyword evidence="4" id="KW-0238">DNA-binding</keyword>
<sequence length="471" mass="52224">MSAATSFPILLVDDEEEILFTTAVMLRSCGFTRVLTESDSRRVMETLAREEVALILLDLYMPHLPGYELLKEITARHPQIPVIVVTAANEVEMAVACMQAGAFDYFVKPVEEARLVASARRALEMRDLRCEVDSLRDHLLTDRLKHEEIFAPIITRSPRMRAIFHYLESVAPSPQPLLVCGETGVGKELAARAVHALSGRSGEFVAVTIAGLDDHLFSDTLFGHRRGAFTGADRDREGLLARAEGGTLFLDEIGELGAAAQVKLLRVLQEREYYPLGADTPRPSTARIVAATNRRLKPLTEQGTFRRDLYYRLCAHEVQIPPLRDRKEDLPLLVEHFLGEAAAALGKRKPTPPDELSGYLATYDFPGNIRELQAMVFDAVARHDRRMLAIDSFLETMGANRASHHFGTPSLLDRLPADGPPDDRIPTLKEAEETLIARALTQAAGNQGIAATYLGISRQALNKRLSRRTDS</sequence>
<feature type="domain" description="Response regulatory" evidence="8">
    <location>
        <begin position="8"/>
        <end position="123"/>
    </location>
</feature>
<dbReference type="PANTHER" id="PTHR32071:SF13">
    <property type="entry name" value="RESPONSE REGULATOR HSFA"/>
    <property type="match status" value="1"/>
</dbReference>
<evidence type="ECO:0000259" key="7">
    <source>
        <dbReference type="PROSITE" id="PS50045"/>
    </source>
</evidence>
<dbReference type="Gene3D" id="1.10.8.60">
    <property type="match status" value="1"/>
</dbReference>
<dbReference type="InterPro" id="IPR009057">
    <property type="entry name" value="Homeodomain-like_sf"/>
</dbReference>
<dbReference type="GO" id="GO:0005524">
    <property type="term" value="F:ATP binding"/>
    <property type="evidence" value="ECO:0007669"/>
    <property type="project" value="UniProtKB-KW"/>
</dbReference>
<dbReference type="PANTHER" id="PTHR32071">
    <property type="entry name" value="TRANSCRIPTIONAL REGULATORY PROTEIN"/>
    <property type="match status" value="1"/>
</dbReference>
<evidence type="ECO:0000259" key="8">
    <source>
        <dbReference type="PROSITE" id="PS50110"/>
    </source>
</evidence>
<name>A0A0B5BDG2_9BACT</name>
<keyword evidence="6" id="KW-0597">Phosphoprotein</keyword>
<accession>A0A0B5BDG2</accession>
<feature type="domain" description="Sigma-54 factor interaction" evidence="7">
    <location>
        <begin position="153"/>
        <end position="381"/>
    </location>
</feature>
<feature type="modified residue" description="4-aspartylphosphate" evidence="6">
    <location>
        <position position="58"/>
    </location>
</feature>
<dbReference type="AlphaFoldDB" id="A0A0B5BDG2"/>
<dbReference type="InterPro" id="IPR002197">
    <property type="entry name" value="HTH_Fis"/>
</dbReference>